<accession>A0A4V1B0X2</accession>
<name>A0A4V1B0X2_9BURK</name>
<keyword evidence="1" id="KW-1133">Transmembrane helix</keyword>
<evidence type="ECO:0000313" key="2">
    <source>
        <dbReference type="EMBL" id="QBR04263.1"/>
    </source>
</evidence>
<dbReference type="Proteomes" id="UP000295727">
    <property type="component" value="Plasmid unnamed1"/>
</dbReference>
<sequence>MRNLFRHPFAKPVGVGLMQLGVLIAWGCGGMQWFLESYVPWAAQRVQRLSLLAVVPAALALALAGAAVVLVTLQLPPIAVALAEGAAQRIWRGRGDV</sequence>
<keyword evidence="1" id="KW-0472">Membrane</keyword>
<gene>
    <name evidence="2" type="ORF">E1956_44900</name>
</gene>
<feature type="transmembrane region" description="Helical" evidence="1">
    <location>
        <begin position="55"/>
        <end position="82"/>
    </location>
</feature>
<keyword evidence="3" id="KW-1185">Reference proteome</keyword>
<reference evidence="2 3" key="1">
    <citation type="submission" date="2019-03" db="EMBL/GenBank/DDBJ databases">
        <title>Paraburkholderia sp. 7MH5, isolated from subtropical forest soil.</title>
        <authorList>
            <person name="Gao Z.-H."/>
            <person name="Qiu L.-H."/>
        </authorList>
    </citation>
    <scope>NUCLEOTIDE SEQUENCE [LARGE SCALE GENOMIC DNA]</scope>
    <source>
        <strain evidence="2 3">7MH5</strain>
        <plasmid evidence="2 3">unnamed1</plasmid>
    </source>
</reference>
<proteinExistence type="predicted"/>
<evidence type="ECO:0008006" key="4">
    <source>
        <dbReference type="Google" id="ProtNLM"/>
    </source>
</evidence>
<organism evidence="2 3">
    <name type="scientific">Paraburkholderia pallida</name>
    <dbReference type="NCBI Taxonomy" id="2547399"/>
    <lineage>
        <taxon>Bacteria</taxon>
        <taxon>Pseudomonadati</taxon>
        <taxon>Pseudomonadota</taxon>
        <taxon>Betaproteobacteria</taxon>
        <taxon>Burkholderiales</taxon>
        <taxon>Burkholderiaceae</taxon>
        <taxon>Paraburkholderia</taxon>
    </lineage>
</organism>
<geneLocation type="plasmid" evidence="2 3">
    <name>unnamed1</name>
</geneLocation>
<keyword evidence="2" id="KW-0614">Plasmid</keyword>
<evidence type="ECO:0000313" key="3">
    <source>
        <dbReference type="Proteomes" id="UP000295727"/>
    </source>
</evidence>
<dbReference type="OrthoDB" id="9113210at2"/>
<dbReference type="EMBL" id="CP038152">
    <property type="protein sequence ID" value="QBR04263.1"/>
    <property type="molecule type" value="Genomic_DNA"/>
</dbReference>
<dbReference type="AlphaFoldDB" id="A0A4V1B0X2"/>
<dbReference type="RefSeq" id="WP_134760484.1">
    <property type="nucleotide sequence ID" value="NZ_CP038152.1"/>
</dbReference>
<feature type="transmembrane region" description="Helical" evidence="1">
    <location>
        <begin position="12"/>
        <end position="35"/>
    </location>
</feature>
<protein>
    <recommendedName>
        <fullName evidence="4">Thiol reductant ABC exporter subunit CydD</fullName>
    </recommendedName>
</protein>
<dbReference type="KEGG" id="ppai:E1956_44900"/>
<dbReference type="GeneID" id="39649952"/>
<keyword evidence="1" id="KW-0812">Transmembrane</keyword>
<evidence type="ECO:0000256" key="1">
    <source>
        <dbReference type="SAM" id="Phobius"/>
    </source>
</evidence>